<evidence type="ECO:0000313" key="2">
    <source>
        <dbReference type="EMBL" id="MDA0180247.1"/>
    </source>
</evidence>
<evidence type="ECO:0000313" key="3">
    <source>
        <dbReference type="Proteomes" id="UP001147653"/>
    </source>
</evidence>
<keyword evidence="1" id="KW-0732">Signal</keyword>
<dbReference type="AlphaFoldDB" id="A0A9X3N8K2"/>
<proteinExistence type="predicted"/>
<sequence>MRRASLLAGAAVCAGFAMHAAPSEASCIATLKWRTYSYIGVGNNLPGVKIGAAMPEVAKQPACNDAIVNGYVPPPSFHDVPVAQLEGVSPAIAIAAGASMIYVSQSAFPALPSHPLHKVLNLGRGPEVTGAPCQVKGVATTDAIGLYVNGARIIVDPDTKVELQRHGTGFVAPGTTIRVGGRACERKPYGQIWIKARRIARG</sequence>
<gene>
    <name evidence="2" type="ORF">OJ997_08070</name>
</gene>
<feature type="signal peptide" evidence="1">
    <location>
        <begin position="1"/>
        <end position="19"/>
    </location>
</feature>
<evidence type="ECO:0000256" key="1">
    <source>
        <dbReference type="SAM" id="SignalP"/>
    </source>
</evidence>
<keyword evidence="3" id="KW-1185">Reference proteome</keyword>
<dbReference type="RefSeq" id="WP_270024557.1">
    <property type="nucleotide sequence ID" value="NZ_JAPDDP010000011.1"/>
</dbReference>
<dbReference type="Proteomes" id="UP001147653">
    <property type="component" value="Unassembled WGS sequence"/>
</dbReference>
<dbReference type="EMBL" id="JAPDDP010000011">
    <property type="protein sequence ID" value="MDA0180247.1"/>
    <property type="molecule type" value="Genomic_DNA"/>
</dbReference>
<protein>
    <submittedName>
        <fullName evidence="2">Uncharacterized protein</fullName>
    </submittedName>
</protein>
<comment type="caution">
    <text evidence="2">The sequence shown here is derived from an EMBL/GenBank/DDBJ whole genome shotgun (WGS) entry which is preliminary data.</text>
</comment>
<accession>A0A9X3N8K2</accession>
<feature type="chain" id="PRO_5040782174" evidence="1">
    <location>
        <begin position="20"/>
        <end position="202"/>
    </location>
</feature>
<name>A0A9X3N8K2_9ACTN</name>
<reference evidence="2" key="1">
    <citation type="submission" date="2022-10" db="EMBL/GenBank/DDBJ databases">
        <title>The WGS of Solirubrobacter phytolaccae KCTC 29190.</title>
        <authorList>
            <person name="Jiang Z."/>
        </authorList>
    </citation>
    <scope>NUCLEOTIDE SEQUENCE</scope>
    <source>
        <strain evidence="2">KCTC 29190</strain>
    </source>
</reference>
<organism evidence="2 3">
    <name type="scientific">Solirubrobacter phytolaccae</name>
    <dbReference type="NCBI Taxonomy" id="1404360"/>
    <lineage>
        <taxon>Bacteria</taxon>
        <taxon>Bacillati</taxon>
        <taxon>Actinomycetota</taxon>
        <taxon>Thermoleophilia</taxon>
        <taxon>Solirubrobacterales</taxon>
        <taxon>Solirubrobacteraceae</taxon>
        <taxon>Solirubrobacter</taxon>
    </lineage>
</organism>